<organism evidence="2 3">
    <name type="scientific">Acinetobacter marinus</name>
    <dbReference type="NCBI Taxonomy" id="281375"/>
    <lineage>
        <taxon>Bacteria</taxon>
        <taxon>Pseudomonadati</taxon>
        <taxon>Pseudomonadota</taxon>
        <taxon>Gammaproteobacteria</taxon>
        <taxon>Moraxellales</taxon>
        <taxon>Moraxellaceae</taxon>
        <taxon>Acinetobacter</taxon>
    </lineage>
</organism>
<dbReference type="Proteomes" id="UP000242317">
    <property type="component" value="Unassembled WGS sequence"/>
</dbReference>
<reference evidence="3" key="1">
    <citation type="submission" date="2016-09" db="EMBL/GenBank/DDBJ databases">
        <authorList>
            <person name="Varghese N."/>
            <person name="Submissions S."/>
        </authorList>
    </citation>
    <scope>NUCLEOTIDE SEQUENCE [LARGE SCALE GENOMIC DNA]</scope>
    <source>
        <strain evidence="3">ANC 3699</strain>
    </source>
</reference>
<accession>A0A1G6HJE0</accession>
<feature type="transmembrane region" description="Helical" evidence="1">
    <location>
        <begin position="9"/>
        <end position="28"/>
    </location>
</feature>
<keyword evidence="3" id="KW-1185">Reference proteome</keyword>
<feature type="transmembrane region" description="Helical" evidence="1">
    <location>
        <begin position="48"/>
        <end position="68"/>
    </location>
</feature>
<keyword evidence="1" id="KW-1133">Transmembrane helix</keyword>
<feature type="transmembrane region" description="Helical" evidence="1">
    <location>
        <begin position="99"/>
        <end position="120"/>
    </location>
</feature>
<name>A0A1G6HJE0_9GAMM</name>
<dbReference type="Pfam" id="PF13781">
    <property type="entry name" value="DoxX_3"/>
    <property type="match status" value="1"/>
</dbReference>
<feature type="transmembrane region" description="Helical" evidence="1">
    <location>
        <begin position="75"/>
        <end position="93"/>
    </location>
</feature>
<dbReference type="OrthoDB" id="6199084at2"/>
<keyword evidence="1" id="KW-0812">Transmembrane</keyword>
<protein>
    <submittedName>
        <fullName evidence="2">DoxX-like family protein</fullName>
    </submittedName>
</protein>
<dbReference type="EMBL" id="FMYK01000002">
    <property type="protein sequence ID" value="SDB94370.1"/>
    <property type="molecule type" value="Genomic_DNA"/>
</dbReference>
<gene>
    <name evidence="2" type="ORF">SAMN05421749_102324</name>
</gene>
<sequence>MKNNPLRLIHYSLAFLWIYQGLVPKLLWTSADEVAIWQWFGTSTETAILLGKTSGVIEIIFGVLFLVYPHRILHYSNIIGMIALLLGVMMIFPKHLIGAFNPVVMNVAMAALSVVALQLFREYPDNKFDSQ</sequence>
<proteinExistence type="predicted"/>
<dbReference type="AlphaFoldDB" id="A0A1G6HJE0"/>
<evidence type="ECO:0000313" key="2">
    <source>
        <dbReference type="EMBL" id="SDB94370.1"/>
    </source>
</evidence>
<evidence type="ECO:0000256" key="1">
    <source>
        <dbReference type="SAM" id="Phobius"/>
    </source>
</evidence>
<dbReference type="InterPro" id="IPR025695">
    <property type="entry name" value="DoxX-like"/>
</dbReference>
<keyword evidence="1" id="KW-0472">Membrane</keyword>
<dbReference type="RefSeq" id="WP_092616858.1">
    <property type="nucleotide sequence ID" value="NZ_FMYK01000002.1"/>
</dbReference>
<evidence type="ECO:0000313" key="3">
    <source>
        <dbReference type="Proteomes" id="UP000242317"/>
    </source>
</evidence>